<dbReference type="InterPro" id="IPR015126">
    <property type="entry name" value="Mu_I-gamma"/>
</dbReference>
<dbReference type="GO" id="GO:0004519">
    <property type="term" value="F:endonuclease activity"/>
    <property type="evidence" value="ECO:0007669"/>
    <property type="project" value="UniProtKB-KW"/>
</dbReference>
<dbReference type="SUPFAM" id="SSF50610">
    <property type="entry name" value="mu transposase, C-terminal domain"/>
    <property type="match status" value="1"/>
</dbReference>
<dbReference type="SUPFAM" id="SSF53098">
    <property type="entry name" value="Ribonuclease H-like"/>
    <property type="match status" value="1"/>
</dbReference>
<gene>
    <name evidence="1" type="ORF">CEP48_03090</name>
</gene>
<dbReference type="Pfam" id="PF02914">
    <property type="entry name" value="DDE_2"/>
    <property type="match status" value="1"/>
</dbReference>
<dbReference type="InterPro" id="IPR012337">
    <property type="entry name" value="RNaseH-like_sf"/>
</dbReference>
<keyword evidence="1" id="KW-0540">Nuclease</keyword>
<dbReference type="SUPFAM" id="SSF46689">
    <property type="entry name" value="Homeodomain-like"/>
    <property type="match status" value="2"/>
</dbReference>
<dbReference type="InterPro" id="IPR009004">
    <property type="entry name" value="Transposase_Mu_C"/>
</dbReference>
<dbReference type="InterPro" id="IPR009061">
    <property type="entry name" value="DNA-bd_dom_put_sf"/>
</dbReference>
<dbReference type="RefSeq" id="WP_261919456.1">
    <property type="nucleotide sequence ID" value="NZ_CP022011.1"/>
</dbReference>
<keyword evidence="1" id="KW-0378">Hydrolase</keyword>
<dbReference type="EMBL" id="CP022011">
    <property type="protein sequence ID" value="QDJ14463.1"/>
    <property type="molecule type" value="Genomic_DNA"/>
</dbReference>
<dbReference type="InterPro" id="IPR004189">
    <property type="entry name" value="Phage_Mu_transposase"/>
</dbReference>
<dbReference type="AlphaFoldDB" id="A0A8D4IZ88"/>
<dbReference type="GO" id="GO:0006313">
    <property type="term" value="P:DNA transposition"/>
    <property type="evidence" value="ECO:0007669"/>
    <property type="project" value="InterPro"/>
</dbReference>
<keyword evidence="1" id="KW-0255">Endonuclease</keyword>
<dbReference type="Pfam" id="PF02316">
    <property type="entry name" value="HTH_Tnp_Mu_1"/>
    <property type="match status" value="1"/>
</dbReference>
<keyword evidence="2" id="KW-1185">Reference proteome</keyword>
<dbReference type="Gene3D" id="1.10.10.10">
    <property type="entry name" value="Winged helix-like DNA-binding domain superfamily/Winged helix DNA-binding domain"/>
    <property type="match status" value="1"/>
</dbReference>
<proteinExistence type="predicted"/>
<dbReference type="InterPro" id="IPR015378">
    <property type="entry name" value="Transposase-like_Mu_C"/>
</dbReference>
<dbReference type="Gene3D" id="6.10.250.2550">
    <property type="match status" value="1"/>
</dbReference>
<name>A0A8D4IZ88_9PAST</name>
<dbReference type="Gene3D" id="3.30.420.10">
    <property type="entry name" value="Ribonuclease H-like superfamily/Ribonuclease H"/>
    <property type="match status" value="1"/>
</dbReference>
<dbReference type="GO" id="GO:0015074">
    <property type="term" value="P:DNA integration"/>
    <property type="evidence" value="ECO:0007669"/>
    <property type="project" value="InterPro"/>
</dbReference>
<organism evidence="1 2">
    <name type="scientific">Mergibacter septicus</name>
    <dbReference type="NCBI Taxonomy" id="221402"/>
    <lineage>
        <taxon>Bacteria</taxon>
        <taxon>Pseudomonadati</taxon>
        <taxon>Pseudomonadota</taxon>
        <taxon>Gammaproteobacteria</taxon>
        <taxon>Pasteurellales</taxon>
        <taxon>Pasteurellaceae</taxon>
        <taxon>Mergibacter</taxon>
    </lineage>
</organism>
<dbReference type="InterPro" id="IPR009057">
    <property type="entry name" value="Homeodomain-like_sf"/>
</dbReference>
<protein>
    <submittedName>
        <fullName evidence="1">DDE endonuclease</fullName>
    </submittedName>
</protein>
<dbReference type="InterPro" id="IPR036388">
    <property type="entry name" value="WH-like_DNA-bd_sf"/>
</dbReference>
<accession>A0A8D4IZ88</accession>
<evidence type="ECO:0000313" key="1">
    <source>
        <dbReference type="EMBL" id="QDJ14463.1"/>
    </source>
</evidence>
<dbReference type="InterPro" id="IPR003314">
    <property type="entry name" value="Mu-type_HTH"/>
</dbReference>
<dbReference type="PROSITE" id="PS51702">
    <property type="entry name" value="HTH_MU"/>
    <property type="match status" value="1"/>
</dbReference>
<sequence length="654" mass="75250">MKEWVTAKEIAGIAGLSTHPSNVNRLARKEQWKFRKVKGVQGGGYEYAFSSLPQEVQAELLLKNAKETISELSVPTQCVKGKNYLPEVIWVPFDKATNRQKEVAQRRLAAVIAVANLIDNKLPLMESLQRVADEYNESVGSIKRWFYKVKKFERSDWLPLLIDKHSNKRKEREAEFTEQAWEFFKADYFRPERPQFGSCYERLKRAAIENAWVIPSISSLKRKIAREIPLVQQVYLREGEHALSQFYPALQRSVEDIEALEWINGDGYQHNVFVRWHNGEIVRPKTWIWQDVRTRKILAYRTDISENSDTIRLSLMDLVYKYGIPRKCTIDNTRAAANKWMTGGVKNRYRFKVKEDEVQGIIPLLGIELHWTSIQFGKGHGQAKPIERAFSHGGLGELIDKHPKLAGFFAGENIYNKPDNYNGGKEGVAYEDFIIALEDGIQTFNQREKRKTEICQGVYSFSQVFARDYANTQIRKASPEQMRLLMLMSEAVTLKKDGTFELSCGGKVFGRKNRYLATDLIGSHHKKVVIKFDPQHLHSTVYVYSLEGIFLAEATCTEKVAFGDKAAGREHDKARKQFTKANKAAAKAQQTMNAQQASRLMPELEIDDETTPTPRIIEMFQQVGNTVRKVEVNLEEDEISEFEQRFIKIKHQRG</sequence>
<dbReference type="Pfam" id="PF09039">
    <property type="entry name" value="HTH_Tnp_Mu_2"/>
    <property type="match status" value="1"/>
</dbReference>
<dbReference type="Gene3D" id="2.30.30.130">
    <property type="entry name" value="Transposase, Mu, C-terminal"/>
    <property type="match status" value="1"/>
</dbReference>
<reference evidence="1" key="1">
    <citation type="submission" date="2017-06" db="EMBL/GenBank/DDBJ databases">
        <title>Genome sequencing of pathogenic and non-pathogenic strains within Bisgaard taxon 40.</title>
        <authorList>
            <person name="Ladner J.T."/>
            <person name="Lovett S.P."/>
            <person name="Koroleva G."/>
            <person name="Lorch J.M."/>
        </authorList>
    </citation>
    <scope>NUCLEOTIDE SEQUENCE</scope>
    <source>
        <strain evidence="1">27576-1-I1</strain>
    </source>
</reference>
<dbReference type="Pfam" id="PF09299">
    <property type="entry name" value="Mu-transpos_C"/>
    <property type="match status" value="1"/>
</dbReference>
<dbReference type="Proteomes" id="UP000955338">
    <property type="component" value="Chromosome"/>
</dbReference>
<dbReference type="GO" id="GO:0004803">
    <property type="term" value="F:transposase activity"/>
    <property type="evidence" value="ECO:0007669"/>
    <property type="project" value="InterPro"/>
</dbReference>
<dbReference type="Gene3D" id="1.10.10.60">
    <property type="entry name" value="Homeodomain-like"/>
    <property type="match status" value="2"/>
</dbReference>
<evidence type="ECO:0000313" key="2">
    <source>
        <dbReference type="Proteomes" id="UP000955338"/>
    </source>
</evidence>
<dbReference type="GO" id="GO:0003677">
    <property type="term" value="F:DNA binding"/>
    <property type="evidence" value="ECO:0007669"/>
    <property type="project" value="InterPro"/>
</dbReference>
<dbReference type="SUPFAM" id="SSF46955">
    <property type="entry name" value="Putative DNA-binding domain"/>
    <property type="match status" value="1"/>
</dbReference>
<dbReference type="InterPro" id="IPR036397">
    <property type="entry name" value="RNaseH_sf"/>
</dbReference>